<reference evidence="5 6" key="1">
    <citation type="journal article" date="2016" name="Nat. Commun.">
        <title>Thousands of microbial genomes shed light on interconnected biogeochemical processes in an aquifer system.</title>
        <authorList>
            <person name="Anantharaman K."/>
            <person name="Brown C.T."/>
            <person name="Hug L.A."/>
            <person name="Sharon I."/>
            <person name="Castelle C.J."/>
            <person name="Probst A.J."/>
            <person name="Thomas B.C."/>
            <person name="Singh A."/>
            <person name="Wilkins M.J."/>
            <person name="Karaoz U."/>
            <person name="Brodie E.L."/>
            <person name="Williams K.H."/>
            <person name="Hubbard S.S."/>
            <person name="Banfield J.F."/>
        </authorList>
    </citation>
    <scope>NUCLEOTIDE SEQUENCE [LARGE SCALE GENOMIC DNA]</scope>
</reference>
<evidence type="ECO:0000256" key="3">
    <source>
        <dbReference type="ARBA" id="ARBA00022840"/>
    </source>
</evidence>
<dbReference type="InterPro" id="IPR006319">
    <property type="entry name" value="PEP_synth"/>
</dbReference>
<evidence type="ECO:0000259" key="4">
    <source>
        <dbReference type="Pfam" id="PF00391"/>
    </source>
</evidence>
<dbReference type="GO" id="GO:0005524">
    <property type="term" value="F:ATP binding"/>
    <property type="evidence" value="ECO:0007669"/>
    <property type="project" value="UniProtKB-KW"/>
</dbReference>
<dbReference type="AlphaFoldDB" id="A0A1G1Y0V6"/>
<gene>
    <name evidence="5" type="ORF">A2663_00475</name>
</gene>
<dbReference type="PANTHER" id="PTHR43030">
    <property type="entry name" value="PHOSPHOENOLPYRUVATE SYNTHASE"/>
    <property type="match status" value="1"/>
</dbReference>
<accession>A0A1G1Y0V6</accession>
<proteinExistence type="inferred from homology"/>
<name>A0A1G1Y0V6_9BACT</name>
<evidence type="ECO:0000256" key="1">
    <source>
        <dbReference type="ARBA" id="ARBA00007837"/>
    </source>
</evidence>
<feature type="domain" description="PEP-utilising enzyme mobile" evidence="4">
    <location>
        <begin position="436"/>
        <end position="506"/>
    </location>
</feature>
<sequence length="511" mass="59742">MKKTWFVAESIPTMNYTVMLPVFAEYGRFIARQGGGDYFNEVIWIFRDSNADLCYAREDFETGINFLLKKALKNPAWPEKLNQSIFQYAKDYFNFAKKLENKDFSKSSNLQLLKIYWRLVMNYQRKSHNSGQITTWLIDAEKNLFSNHLLNLLKEKIDASRQKVNLAETFAWLTTPNRPGFLDRESREFLKIAGIFNRDKMAKKIVLVNEPARISSVLKLKRPKLEDLMRRHYKKYLWIYYTYQGPVLEPDYFYEILRGIFKTGDLKKFQVQRAGRFKEIKKQRADLFKKLKFSRAEIRFFDIAADIVYLKAFRKDCMYFGSYVTDKVSKEIARRLNLTLKQVRYFAYWEMKDALLKNKFKVDVLNQRYKFSVVYTDSFRPKIYTGKAAQKFLNNLRFEKQDLTEIKELKGLTAYPGKVKGIVKIIETADDLKKMNQGDILLSETTYPALVPAMKKAAAIVTNVGGLTCHAAIVARELKIPCVIGTKIATRVLKDGDKVEVDANEGWVRKL</sequence>
<dbReference type="InterPro" id="IPR008279">
    <property type="entry name" value="PEP-util_enz_mobile_dom"/>
</dbReference>
<evidence type="ECO:0000256" key="2">
    <source>
        <dbReference type="ARBA" id="ARBA00022741"/>
    </source>
</evidence>
<evidence type="ECO:0000313" key="6">
    <source>
        <dbReference type="Proteomes" id="UP000178432"/>
    </source>
</evidence>
<dbReference type="EMBL" id="MHIF01000069">
    <property type="protein sequence ID" value="OGY45928.1"/>
    <property type="molecule type" value="Genomic_DNA"/>
</dbReference>
<dbReference type="Gene3D" id="3.50.30.10">
    <property type="entry name" value="Phosphohistidine domain"/>
    <property type="match status" value="1"/>
</dbReference>
<organism evidence="5 6">
    <name type="scientific">Candidatus Buchananbacteria bacterium RIFCSPHIGHO2_01_FULL_46_12</name>
    <dbReference type="NCBI Taxonomy" id="1797536"/>
    <lineage>
        <taxon>Bacteria</taxon>
        <taxon>Candidatus Buchananiibacteriota</taxon>
    </lineage>
</organism>
<dbReference type="Proteomes" id="UP000178432">
    <property type="component" value="Unassembled WGS sequence"/>
</dbReference>
<keyword evidence="3" id="KW-0067">ATP-binding</keyword>
<dbReference type="PROSITE" id="PS00370">
    <property type="entry name" value="PEP_ENZYMES_PHOS_SITE"/>
    <property type="match status" value="1"/>
</dbReference>
<comment type="caution">
    <text evidence="5">The sequence shown here is derived from an EMBL/GenBank/DDBJ whole genome shotgun (WGS) entry which is preliminary data.</text>
</comment>
<dbReference type="InterPro" id="IPR018274">
    <property type="entry name" value="PEP_util_AS"/>
</dbReference>
<comment type="similarity">
    <text evidence="1">Belongs to the PEP-utilizing enzyme family.</text>
</comment>
<protein>
    <recommendedName>
        <fullName evidence="4">PEP-utilising enzyme mobile domain-containing protein</fullName>
    </recommendedName>
</protein>
<dbReference type="InterPro" id="IPR036637">
    <property type="entry name" value="Phosphohistidine_dom_sf"/>
</dbReference>
<dbReference type="Pfam" id="PF00391">
    <property type="entry name" value="PEP-utilizers"/>
    <property type="match status" value="1"/>
</dbReference>
<evidence type="ECO:0000313" key="5">
    <source>
        <dbReference type="EMBL" id="OGY45928.1"/>
    </source>
</evidence>
<dbReference type="SUPFAM" id="SSF52009">
    <property type="entry name" value="Phosphohistidine domain"/>
    <property type="match status" value="1"/>
</dbReference>
<dbReference type="GO" id="GO:0008986">
    <property type="term" value="F:pyruvate, water dikinase activity"/>
    <property type="evidence" value="ECO:0007669"/>
    <property type="project" value="InterPro"/>
</dbReference>
<keyword evidence="2" id="KW-0547">Nucleotide-binding</keyword>
<dbReference type="PANTHER" id="PTHR43030:SF1">
    <property type="entry name" value="PHOSPHOENOLPYRUVATE SYNTHASE"/>
    <property type="match status" value="1"/>
</dbReference>